<name>A0A5B6VMJ9_9ROSI</name>
<reference evidence="2" key="1">
    <citation type="submission" date="2019-08" db="EMBL/GenBank/DDBJ databases">
        <authorList>
            <person name="Liu F."/>
        </authorList>
    </citation>
    <scope>NUCLEOTIDE SEQUENCE [LARGE SCALE GENOMIC DNA]</scope>
    <source>
        <strain evidence="2">PA1801</strain>
        <tissue evidence="2">Leaf</tissue>
    </source>
</reference>
<dbReference type="EMBL" id="SMMG02000006">
    <property type="protein sequence ID" value="KAA3470341.1"/>
    <property type="molecule type" value="Genomic_DNA"/>
</dbReference>
<evidence type="ECO:0000313" key="3">
    <source>
        <dbReference type="Proteomes" id="UP000325315"/>
    </source>
</evidence>
<proteinExistence type="predicted"/>
<dbReference type="Proteomes" id="UP000325315">
    <property type="component" value="Unassembled WGS sequence"/>
</dbReference>
<evidence type="ECO:0000313" key="2">
    <source>
        <dbReference type="EMBL" id="KAA3470341.1"/>
    </source>
</evidence>
<feature type="region of interest" description="Disordered" evidence="1">
    <location>
        <begin position="26"/>
        <end position="48"/>
    </location>
</feature>
<organism evidence="2 3">
    <name type="scientific">Gossypium australe</name>
    <dbReference type="NCBI Taxonomy" id="47621"/>
    <lineage>
        <taxon>Eukaryota</taxon>
        <taxon>Viridiplantae</taxon>
        <taxon>Streptophyta</taxon>
        <taxon>Embryophyta</taxon>
        <taxon>Tracheophyta</taxon>
        <taxon>Spermatophyta</taxon>
        <taxon>Magnoliopsida</taxon>
        <taxon>eudicotyledons</taxon>
        <taxon>Gunneridae</taxon>
        <taxon>Pentapetalae</taxon>
        <taxon>rosids</taxon>
        <taxon>malvids</taxon>
        <taxon>Malvales</taxon>
        <taxon>Malvaceae</taxon>
        <taxon>Malvoideae</taxon>
        <taxon>Gossypium</taxon>
    </lineage>
</organism>
<evidence type="ECO:0000256" key="1">
    <source>
        <dbReference type="SAM" id="MobiDB-lite"/>
    </source>
</evidence>
<keyword evidence="3" id="KW-1185">Reference proteome</keyword>
<gene>
    <name evidence="2" type="ORF">EPI10_016055</name>
</gene>
<comment type="caution">
    <text evidence="2">The sequence shown here is derived from an EMBL/GenBank/DDBJ whole genome shotgun (WGS) entry which is preliminary data.</text>
</comment>
<protein>
    <submittedName>
        <fullName evidence="2">Protein MCM10</fullName>
    </submittedName>
</protein>
<sequence length="193" mass="22304">MPCTRFRRRIRARGVTFSAAADDAASNALAPTQGTAPMESRPEIRGQGEKAREAFLQMMSNWYTKYVRAYPNAQPPPPPPIPQPAPMAPQGIDLVRMTKPPVDKIQKQGAEEFKANMDDDPERAEFWLKNLMRVFDELSCTPEESLKCAVSFLKDSTYRWWKTLTSVVSRERVTWDFFLEEFQKKYISQRFMD</sequence>
<dbReference type="AlphaFoldDB" id="A0A5B6VMJ9"/>
<accession>A0A5B6VMJ9</accession>
<dbReference type="OrthoDB" id="2272416at2759"/>